<gene>
    <name evidence="1" type="ORF">NQ315_014383</name>
</gene>
<name>A0AAV8V6J9_9CUCU</name>
<accession>A0AAV8V6J9</accession>
<reference evidence="1 2" key="1">
    <citation type="journal article" date="2023" name="Insect Mol. Biol.">
        <title>Genome sequencing provides insights into the evolution of gene families encoding plant cell wall-degrading enzymes in longhorned beetles.</title>
        <authorList>
            <person name="Shin N.R."/>
            <person name="Okamura Y."/>
            <person name="Kirsch R."/>
            <person name="Pauchet Y."/>
        </authorList>
    </citation>
    <scope>NUCLEOTIDE SEQUENCE [LARGE SCALE GENOMIC DNA]</scope>
    <source>
        <strain evidence="1">EAD_L_NR</strain>
    </source>
</reference>
<evidence type="ECO:0000313" key="2">
    <source>
        <dbReference type="Proteomes" id="UP001159042"/>
    </source>
</evidence>
<comment type="caution">
    <text evidence="1">The sequence shown here is derived from an EMBL/GenBank/DDBJ whole genome shotgun (WGS) entry which is preliminary data.</text>
</comment>
<evidence type="ECO:0000313" key="1">
    <source>
        <dbReference type="EMBL" id="KAJ8909732.1"/>
    </source>
</evidence>
<protein>
    <submittedName>
        <fullName evidence="1">Uncharacterized protein</fullName>
    </submittedName>
</protein>
<dbReference type="AlphaFoldDB" id="A0AAV8V6J9"/>
<dbReference type="EMBL" id="JANEYG010000429">
    <property type="protein sequence ID" value="KAJ8909732.1"/>
    <property type="molecule type" value="Genomic_DNA"/>
</dbReference>
<keyword evidence="2" id="KW-1185">Reference proteome</keyword>
<proteinExistence type="predicted"/>
<organism evidence="1 2">
    <name type="scientific">Exocentrus adspersus</name>
    <dbReference type="NCBI Taxonomy" id="1586481"/>
    <lineage>
        <taxon>Eukaryota</taxon>
        <taxon>Metazoa</taxon>
        <taxon>Ecdysozoa</taxon>
        <taxon>Arthropoda</taxon>
        <taxon>Hexapoda</taxon>
        <taxon>Insecta</taxon>
        <taxon>Pterygota</taxon>
        <taxon>Neoptera</taxon>
        <taxon>Endopterygota</taxon>
        <taxon>Coleoptera</taxon>
        <taxon>Polyphaga</taxon>
        <taxon>Cucujiformia</taxon>
        <taxon>Chrysomeloidea</taxon>
        <taxon>Cerambycidae</taxon>
        <taxon>Lamiinae</taxon>
        <taxon>Acanthocinini</taxon>
        <taxon>Exocentrus</taxon>
    </lineage>
</organism>
<sequence length="106" mass="12283">MAGRVVHQALANTYKLVKDESPYYKYTPTTIPDIVFQDKKKKITYLIDISIPNDSNIQAKYNEKIAKYTDLAIEMQRLWNQARVEIIPLVMSTTGLTPHTFYTDLK</sequence>
<dbReference type="Proteomes" id="UP001159042">
    <property type="component" value="Unassembled WGS sequence"/>
</dbReference>